<evidence type="ECO:0000256" key="7">
    <source>
        <dbReference type="ARBA" id="ARBA00022490"/>
    </source>
</evidence>
<protein>
    <recommendedName>
        <fullName evidence="6 17">UDP-N-acetylmuramoylalanine--D-glutamate ligase</fullName>
        <ecNumber evidence="5 17">6.3.2.9</ecNumber>
    </recommendedName>
    <alternativeName>
        <fullName evidence="15 17">D-glutamic acid-adding enzyme</fullName>
    </alternativeName>
    <alternativeName>
        <fullName evidence="14 17">UDP-N-acetylmuramoyl-L-alanyl-D-glutamate synthetase</fullName>
    </alternativeName>
</protein>
<dbReference type="InterPro" id="IPR036615">
    <property type="entry name" value="Mur_ligase_C_dom_sf"/>
</dbReference>
<keyword evidence="10 17" id="KW-0067">ATP-binding</keyword>
<evidence type="ECO:0000256" key="18">
    <source>
        <dbReference type="RuleBase" id="RU003664"/>
    </source>
</evidence>
<evidence type="ECO:0000256" key="6">
    <source>
        <dbReference type="ARBA" id="ARBA00015655"/>
    </source>
</evidence>
<dbReference type="NCBIfam" id="TIGR01087">
    <property type="entry name" value="murD"/>
    <property type="match status" value="1"/>
</dbReference>
<evidence type="ECO:0000256" key="9">
    <source>
        <dbReference type="ARBA" id="ARBA00022741"/>
    </source>
</evidence>
<dbReference type="Gene3D" id="3.90.190.20">
    <property type="entry name" value="Mur ligase, C-terminal domain"/>
    <property type="match status" value="1"/>
</dbReference>
<dbReference type="Gene3D" id="3.40.50.720">
    <property type="entry name" value="NAD(P)-binding Rossmann-like Domain"/>
    <property type="match status" value="1"/>
</dbReference>
<organism evidence="21 22">
    <name type="scientific">Candidatus Weimeria bifida</name>
    <dbReference type="NCBI Taxonomy" id="2599074"/>
    <lineage>
        <taxon>Bacteria</taxon>
        <taxon>Bacillati</taxon>
        <taxon>Bacillota</taxon>
        <taxon>Clostridia</taxon>
        <taxon>Lachnospirales</taxon>
        <taxon>Lachnospiraceae</taxon>
        <taxon>Candidatus Weimeria</taxon>
    </lineage>
</organism>
<comment type="pathway">
    <text evidence="3 17 18">Cell wall biogenesis; peptidoglycan biosynthesis.</text>
</comment>
<dbReference type="SUPFAM" id="SSF53244">
    <property type="entry name" value="MurD-like peptide ligases, peptide-binding domain"/>
    <property type="match status" value="1"/>
</dbReference>
<evidence type="ECO:0000256" key="12">
    <source>
        <dbReference type="ARBA" id="ARBA00022984"/>
    </source>
</evidence>
<dbReference type="Pfam" id="PF21799">
    <property type="entry name" value="MurD-like_N"/>
    <property type="match status" value="1"/>
</dbReference>
<dbReference type="InterPro" id="IPR004101">
    <property type="entry name" value="Mur_ligase_C"/>
</dbReference>
<keyword evidence="22" id="KW-1185">Reference proteome</keyword>
<comment type="subcellular location">
    <subcellularLocation>
        <location evidence="2 17 18">Cytoplasm</location>
    </subcellularLocation>
</comment>
<keyword evidence="17 18" id="KW-0132">Cell division</keyword>
<dbReference type="GO" id="GO:0071555">
    <property type="term" value="P:cell wall organization"/>
    <property type="evidence" value="ECO:0007669"/>
    <property type="project" value="UniProtKB-KW"/>
</dbReference>
<dbReference type="Pfam" id="PF02875">
    <property type="entry name" value="Mur_ligase_C"/>
    <property type="match status" value="1"/>
</dbReference>
<keyword evidence="17 18" id="KW-0131">Cell cycle</keyword>
<evidence type="ECO:0000256" key="2">
    <source>
        <dbReference type="ARBA" id="ARBA00004496"/>
    </source>
</evidence>
<dbReference type="HAMAP" id="MF_00639">
    <property type="entry name" value="MurD"/>
    <property type="match status" value="1"/>
</dbReference>
<dbReference type="UniPathway" id="UPA00219"/>
<evidence type="ECO:0000256" key="13">
    <source>
        <dbReference type="ARBA" id="ARBA00023316"/>
    </source>
</evidence>
<evidence type="ECO:0000259" key="20">
    <source>
        <dbReference type="Pfam" id="PF08245"/>
    </source>
</evidence>
<evidence type="ECO:0000256" key="8">
    <source>
        <dbReference type="ARBA" id="ARBA00022598"/>
    </source>
</evidence>
<comment type="similarity">
    <text evidence="4 17">Belongs to the MurCDEF family.</text>
</comment>
<dbReference type="InterPro" id="IPR036565">
    <property type="entry name" value="Mur-like_cat_sf"/>
</dbReference>
<keyword evidence="13 17" id="KW-0961">Cell wall biogenesis/degradation</keyword>
<sequence length="454" mass="50329">MERKKMKDKYLVVGLGKSGVAAAKLLLAEGKDVVLFNSSDMDADDFLKKNPQLKGLPFYTEELPKEQYEDIKEAVLSPGVPLDIPFVEDLKNRGIHLSGEVELAYSFSHGTIAAITGTNGKTTTTALTGHILKDYYDDVRVVGNIGIPFTDEAATTKDDTRIAIEVSSFQLETIDTFHPHAAAILNITPDHLNRHHTMENYIAAKESIVKNQTPSDVTVLNYEDDVLREFGKTLKTHVVYFSSKRKVENGLYYDESRKAIFIDRDGLEEKVIDVSDLQIIGAHNYENVCAAVALSLSLDVPMDSIRKSLTSFKAVEHRIEFVCEKNGVKYYDDSKGTNPDAAIKAVLSMPAPTLLIGGGFDKGSTYDEWVETFPGRVKKLVLIGVTKDKIAACCDKHGFKDYEFADTLQEAVDKCAAEASSGDCVLLSPACASWDMFPNYEIRGDEFKEHVRKM</sequence>
<reference evidence="21" key="1">
    <citation type="journal article" date="2020" name="Appl. Environ. Microbiol.">
        <title>Medium-Chain Fatty Acid Synthesis by 'Candidatus Weimeria bifida' gen. nov., sp. nov., and 'Candidatus Pseudoramibacter fermentans' sp. nov.</title>
        <authorList>
            <person name="Scarborough M.J."/>
            <person name="Myers K.S."/>
            <person name="Donohue T.J."/>
            <person name="Noguera D.R."/>
        </authorList>
    </citation>
    <scope>NUCLEOTIDE SEQUENCE</scope>
    <source>
        <strain evidence="21">LCO1.1</strain>
    </source>
</reference>
<dbReference type="Proteomes" id="UP000460257">
    <property type="component" value="Unassembled WGS sequence"/>
</dbReference>
<dbReference type="Pfam" id="PF08245">
    <property type="entry name" value="Mur_ligase_M"/>
    <property type="match status" value="1"/>
</dbReference>
<feature type="binding site" evidence="17">
    <location>
        <begin position="117"/>
        <end position="123"/>
    </location>
    <ligand>
        <name>ATP</name>
        <dbReference type="ChEBI" id="CHEBI:30616"/>
    </ligand>
</feature>
<evidence type="ECO:0000259" key="19">
    <source>
        <dbReference type="Pfam" id="PF02875"/>
    </source>
</evidence>
<evidence type="ECO:0000256" key="17">
    <source>
        <dbReference type="HAMAP-Rule" id="MF_00639"/>
    </source>
</evidence>
<evidence type="ECO:0000313" key="21">
    <source>
        <dbReference type="EMBL" id="MQN00793.1"/>
    </source>
</evidence>
<comment type="catalytic activity">
    <reaction evidence="16 17 18">
        <text>UDP-N-acetyl-alpha-D-muramoyl-L-alanine + D-glutamate + ATP = UDP-N-acetyl-alpha-D-muramoyl-L-alanyl-D-glutamate + ADP + phosphate + H(+)</text>
        <dbReference type="Rhea" id="RHEA:16429"/>
        <dbReference type="ChEBI" id="CHEBI:15378"/>
        <dbReference type="ChEBI" id="CHEBI:29986"/>
        <dbReference type="ChEBI" id="CHEBI:30616"/>
        <dbReference type="ChEBI" id="CHEBI:43474"/>
        <dbReference type="ChEBI" id="CHEBI:83898"/>
        <dbReference type="ChEBI" id="CHEBI:83900"/>
        <dbReference type="ChEBI" id="CHEBI:456216"/>
        <dbReference type="EC" id="6.3.2.9"/>
    </reaction>
</comment>
<evidence type="ECO:0000256" key="10">
    <source>
        <dbReference type="ARBA" id="ARBA00022840"/>
    </source>
</evidence>
<gene>
    <name evidence="17 21" type="primary">murD</name>
    <name evidence="21" type="ORF">FRC54_02205</name>
</gene>
<evidence type="ECO:0000256" key="4">
    <source>
        <dbReference type="ARBA" id="ARBA00010416"/>
    </source>
</evidence>
<keyword evidence="8 17" id="KW-0436">Ligase</keyword>
<evidence type="ECO:0000256" key="15">
    <source>
        <dbReference type="ARBA" id="ARBA00032324"/>
    </source>
</evidence>
<dbReference type="SUPFAM" id="SSF53623">
    <property type="entry name" value="MurD-like peptide ligases, catalytic domain"/>
    <property type="match status" value="1"/>
</dbReference>
<name>A0A6N7IWX6_9FIRM</name>
<evidence type="ECO:0000313" key="22">
    <source>
        <dbReference type="Proteomes" id="UP000460257"/>
    </source>
</evidence>
<keyword evidence="12 17" id="KW-0573">Peptidoglycan synthesis</keyword>
<dbReference type="GO" id="GO:0008764">
    <property type="term" value="F:UDP-N-acetylmuramoylalanine-D-glutamate ligase activity"/>
    <property type="evidence" value="ECO:0007669"/>
    <property type="project" value="UniProtKB-UniRule"/>
</dbReference>
<keyword evidence="7 17" id="KW-0963">Cytoplasm</keyword>
<feature type="domain" description="Mur ligase central" evidence="20">
    <location>
        <begin position="115"/>
        <end position="294"/>
    </location>
</feature>
<feature type="domain" description="Mur ligase C-terminal" evidence="19">
    <location>
        <begin position="317"/>
        <end position="431"/>
    </location>
</feature>
<dbReference type="EC" id="6.3.2.9" evidence="5 17"/>
<keyword evidence="9 17" id="KW-0547">Nucleotide-binding</keyword>
<evidence type="ECO:0000256" key="1">
    <source>
        <dbReference type="ARBA" id="ARBA00002734"/>
    </source>
</evidence>
<dbReference type="InterPro" id="IPR013221">
    <property type="entry name" value="Mur_ligase_cen"/>
</dbReference>
<evidence type="ECO:0000256" key="5">
    <source>
        <dbReference type="ARBA" id="ARBA00012212"/>
    </source>
</evidence>
<dbReference type="GO" id="GO:0009252">
    <property type="term" value="P:peptidoglycan biosynthetic process"/>
    <property type="evidence" value="ECO:0007669"/>
    <property type="project" value="UniProtKB-UniRule"/>
</dbReference>
<dbReference type="AlphaFoldDB" id="A0A6N7IWX6"/>
<dbReference type="PANTHER" id="PTHR43692:SF1">
    <property type="entry name" value="UDP-N-ACETYLMURAMOYLALANINE--D-GLUTAMATE LIGASE"/>
    <property type="match status" value="1"/>
</dbReference>
<proteinExistence type="inferred from homology"/>
<evidence type="ECO:0000256" key="14">
    <source>
        <dbReference type="ARBA" id="ARBA00030398"/>
    </source>
</evidence>
<dbReference type="GO" id="GO:0008360">
    <property type="term" value="P:regulation of cell shape"/>
    <property type="evidence" value="ECO:0007669"/>
    <property type="project" value="UniProtKB-KW"/>
</dbReference>
<dbReference type="GO" id="GO:0005737">
    <property type="term" value="C:cytoplasm"/>
    <property type="evidence" value="ECO:0007669"/>
    <property type="project" value="UniProtKB-SubCell"/>
</dbReference>
<comment type="function">
    <text evidence="1 17 18">Cell wall formation. Catalyzes the addition of glutamate to the nucleotide precursor UDP-N-acetylmuramoyl-L-alanine (UMA).</text>
</comment>
<comment type="caution">
    <text evidence="21">The sequence shown here is derived from an EMBL/GenBank/DDBJ whole genome shotgun (WGS) entry which is preliminary data.</text>
</comment>
<accession>A0A6N7IWX6</accession>
<dbReference type="SUPFAM" id="SSF51984">
    <property type="entry name" value="MurCD N-terminal domain"/>
    <property type="match status" value="1"/>
</dbReference>
<keyword evidence="11 17" id="KW-0133">Cell shape</keyword>
<dbReference type="GO" id="GO:0005524">
    <property type="term" value="F:ATP binding"/>
    <property type="evidence" value="ECO:0007669"/>
    <property type="project" value="UniProtKB-UniRule"/>
</dbReference>
<dbReference type="InterPro" id="IPR005762">
    <property type="entry name" value="MurD"/>
</dbReference>
<evidence type="ECO:0000256" key="16">
    <source>
        <dbReference type="ARBA" id="ARBA00047632"/>
    </source>
</evidence>
<dbReference type="EMBL" id="VOGC01000002">
    <property type="protein sequence ID" value="MQN00793.1"/>
    <property type="molecule type" value="Genomic_DNA"/>
</dbReference>
<evidence type="ECO:0000256" key="3">
    <source>
        <dbReference type="ARBA" id="ARBA00004752"/>
    </source>
</evidence>
<dbReference type="PANTHER" id="PTHR43692">
    <property type="entry name" value="UDP-N-ACETYLMURAMOYLALANINE--D-GLUTAMATE LIGASE"/>
    <property type="match status" value="1"/>
</dbReference>
<evidence type="ECO:0000256" key="11">
    <source>
        <dbReference type="ARBA" id="ARBA00022960"/>
    </source>
</evidence>
<dbReference type="Gene3D" id="3.40.1190.10">
    <property type="entry name" value="Mur-like, catalytic domain"/>
    <property type="match status" value="1"/>
</dbReference>
<dbReference type="GO" id="GO:0051301">
    <property type="term" value="P:cell division"/>
    <property type="evidence" value="ECO:0007669"/>
    <property type="project" value="UniProtKB-KW"/>
</dbReference>